<sequence>FGSTRTIDARDGSAGQRDHDGNRFAECSVSDGHSNHAAMDGRIQAGRVGLRTLPAKIEGGRVNMKTTEEQRLAIFFEDECGFDYERVETTPWKDLGKYSVCNCIFKTFDEKYFMFAVERAGSYFGHYEYDCWCEVVEVERVTRTIEVTQWEEVTKGDDALSHN</sequence>
<evidence type="ECO:0000256" key="1">
    <source>
        <dbReference type="SAM" id="MobiDB-lite"/>
    </source>
</evidence>
<feature type="compositionally biased region" description="Basic and acidic residues" evidence="1">
    <location>
        <begin position="7"/>
        <end position="22"/>
    </location>
</feature>
<dbReference type="Proteomes" id="UP001077662">
    <property type="component" value="Unassembled WGS sequence"/>
</dbReference>
<organism evidence="2 3">
    <name type="scientific">Brevibacillus laterosporus</name>
    <name type="common">Bacillus laterosporus</name>
    <dbReference type="NCBI Taxonomy" id="1465"/>
    <lineage>
        <taxon>Bacteria</taxon>
        <taxon>Bacillati</taxon>
        <taxon>Bacillota</taxon>
        <taxon>Bacilli</taxon>
        <taxon>Bacillales</taxon>
        <taxon>Paenibacillaceae</taxon>
        <taxon>Brevibacillus</taxon>
    </lineage>
</organism>
<feature type="non-terminal residue" evidence="2">
    <location>
        <position position="1"/>
    </location>
</feature>
<comment type="caution">
    <text evidence="2">The sequence shown here is derived from an EMBL/GenBank/DDBJ whole genome shotgun (WGS) entry which is preliminary data.</text>
</comment>
<accession>A0AAP3DM63</accession>
<feature type="region of interest" description="Disordered" evidence="1">
    <location>
        <begin position="1"/>
        <end position="22"/>
    </location>
</feature>
<name>A0AAP3DM63_BRELA</name>
<evidence type="ECO:0000313" key="3">
    <source>
        <dbReference type="Proteomes" id="UP001077662"/>
    </source>
</evidence>
<dbReference type="EMBL" id="JAPTNE010000135">
    <property type="protein sequence ID" value="MCZ0810551.1"/>
    <property type="molecule type" value="Genomic_DNA"/>
</dbReference>
<evidence type="ECO:0000313" key="2">
    <source>
        <dbReference type="EMBL" id="MCZ0810551.1"/>
    </source>
</evidence>
<dbReference type="AlphaFoldDB" id="A0AAP3DM63"/>
<protein>
    <submittedName>
        <fullName evidence="2">Uncharacterized protein</fullName>
    </submittedName>
</protein>
<proteinExistence type="predicted"/>
<gene>
    <name evidence="2" type="ORF">O0554_27390</name>
</gene>
<dbReference type="RefSeq" id="WP_258435168.1">
    <property type="nucleotide sequence ID" value="NZ_JANSGW010000135.1"/>
</dbReference>
<reference evidence="2" key="1">
    <citation type="submission" date="2022-09" db="EMBL/GenBank/DDBJ databases">
        <title>Genome analysis and characterization of larvicidal activity of Brevibacillus strains.</title>
        <authorList>
            <person name="Patrusheva E.V."/>
            <person name="Izotova A.O."/>
            <person name="Toshchakov S.V."/>
            <person name="Sineoky S.P."/>
        </authorList>
    </citation>
    <scope>NUCLEOTIDE SEQUENCE</scope>
    <source>
        <strain evidence="2">VKPM_B-13247</strain>
    </source>
</reference>